<comment type="caution">
    <text evidence="5">The sequence shown here is derived from an EMBL/GenBank/DDBJ whole genome shotgun (WGS) entry which is preliminary data.</text>
</comment>
<keyword evidence="3" id="KW-0862">Zinc</keyword>
<keyword evidence="6" id="KW-1185">Reference proteome</keyword>
<evidence type="ECO:0000256" key="2">
    <source>
        <dbReference type="ARBA" id="ARBA00022771"/>
    </source>
</evidence>
<dbReference type="Proteomes" id="UP000823941">
    <property type="component" value="Chromosome 6"/>
</dbReference>
<sequence length="85" mass="10057">MKSIIQTRVHFIELTDGQNLVLVDGFSYKWHKAVKNGRRYRCVKTNMCNAHIYLYPDGTLEKQVHTHTHKPNTYKRMASGKYFKI</sequence>
<evidence type="ECO:0000259" key="4">
    <source>
        <dbReference type="Pfam" id="PF04500"/>
    </source>
</evidence>
<dbReference type="InterPro" id="IPR007588">
    <property type="entry name" value="Znf_FLYWCH"/>
</dbReference>
<protein>
    <recommendedName>
        <fullName evidence="4">FLYWCH-type domain-containing protein</fullName>
    </recommendedName>
</protein>
<evidence type="ECO:0000313" key="6">
    <source>
        <dbReference type="Proteomes" id="UP000823941"/>
    </source>
</evidence>
<dbReference type="Pfam" id="PF04500">
    <property type="entry name" value="FLYWCH"/>
    <property type="match status" value="1"/>
</dbReference>
<proteinExistence type="predicted"/>
<keyword evidence="1" id="KW-0479">Metal-binding</keyword>
<name>A0ABQ7QXQ6_PLUXY</name>
<dbReference type="Gene3D" id="2.20.25.240">
    <property type="match status" value="1"/>
</dbReference>
<accession>A0ABQ7QXQ6</accession>
<dbReference type="EMBL" id="JAHIBW010000006">
    <property type="protein sequence ID" value="KAG7309832.1"/>
    <property type="molecule type" value="Genomic_DNA"/>
</dbReference>
<evidence type="ECO:0000313" key="5">
    <source>
        <dbReference type="EMBL" id="KAG7309832.1"/>
    </source>
</evidence>
<evidence type="ECO:0000256" key="1">
    <source>
        <dbReference type="ARBA" id="ARBA00022723"/>
    </source>
</evidence>
<gene>
    <name evidence="5" type="ORF">JYU34_004341</name>
</gene>
<evidence type="ECO:0000256" key="3">
    <source>
        <dbReference type="ARBA" id="ARBA00022833"/>
    </source>
</evidence>
<keyword evidence="2" id="KW-0863">Zinc-finger</keyword>
<feature type="domain" description="FLYWCH-type" evidence="4">
    <location>
        <begin position="13"/>
        <end position="69"/>
    </location>
</feature>
<organism evidence="5 6">
    <name type="scientific">Plutella xylostella</name>
    <name type="common">Diamondback moth</name>
    <name type="synonym">Plutella maculipennis</name>
    <dbReference type="NCBI Taxonomy" id="51655"/>
    <lineage>
        <taxon>Eukaryota</taxon>
        <taxon>Metazoa</taxon>
        <taxon>Ecdysozoa</taxon>
        <taxon>Arthropoda</taxon>
        <taxon>Hexapoda</taxon>
        <taxon>Insecta</taxon>
        <taxon>Pterygota</taxon>
        <taxon>Neoptera</taxon>
        <taxon>Endopterygota</taxon>
        <taxon>Lepidoptera</taxon>
        <taxon>Glossata</taxon>
        <taxon>Ditrysia</taxon>
        <taxon>Yponomeutoidea</taxon>
        <taxon>Plutellidae</taxon>
        <taxon>Plutella</taxon>
    </lineage>
</organism>
<reference evidence="5 6" key="1">
    <citation type="submission" date="2021-06" db="EMBL/GenBank/DDBJ databases">
        <title>A haploid diamondback moth (Plutella xylostella L.) genome assembly resolves 31 chromosomes and identifies a diamide resistance mutation.</title>
        <authorList>
            <person name="Ward C.M."/>
            <person name="Perry K.D."/>
            <person name="Baker G."/>
            <person name="Powis K."/>
            <person name="Heckel D.G."/>
            <person name="Baxter S.W."/>
        </authorList>
    </citation>
    <scope>NUCLEOTIDE SEQUENCE [LARGE SCALE GENOMIC DNA]</scope>
    <source>
        <strain evidence="5 6">LV</strain>
        <tissue evidence="5">Single pupa</tissue>
    </source>
</reference>